<name>A0A286F6U3_9BACT</name>
<protein>
    <submittedName>
        <fullName evidence="2">Quinol monooxygenase YgiN</fullName>
    </submittedName>
</protein>
<dbReference type="InterPro" id="IPR007138">
    <property type="entry name" value="ABM_dom"/>
</dbReference>
<evidence type="ECO:0000259" key="1">
    <source>
        <dbReference type="PROSITE" id="PS51725"/>
    </source>
</evidence>
<feature type="domain" description="ABM" evidence="1">
    <location>
        <begin position="3"/>
        <end position="92"/>
    </location>
</feature>
<evidence type="ECO:0000313" key="2">
    <source>
        <dbReference type="EMBL" id="SOD78816.1"/>
    </source>
</evidence>
<sequence>MPLLVFATITARPGAANDLKNALHELVQAVRTEAACQLYELYQSTENPERFIMHERWDNEAGLLAHSQMPHMKVFGDKAKDWLAGPPELTKVAI</sequence>
<proteinExistence type="predicted"/>
<dbReference type="PANTHER" id="PTHR33336:SF15">
    <property type="entry name" value="ABM DOMAIN-CONTAINING PROTEIN"/>
    <property type="match status" value="1"/>
</dbReference>
<dbReference type="InterPro" id="IPR050744">
    <property type="entry name" value="AI-2_Isomerase_LsrG"/>
</dbReference>
<dbReference type="Gene3D" id="3.30.70.100">
    <property type="match status" value="1"/>
</dbReference>
<evidence type="ECO:0000313" key="3">
    <source>
        <dbReference type="Proteomes" id="UP000219452"/>
    </source>
</evidence>
<keyword evidence="2" id="KW-0503">Monooxygenase</keyword>
<organism evidence="2 3">
    <name type="scientific">Spirosoma fluviale</name>
    <dbReference type="NCBI Taxonomy" id="1597977"/>
    <lineage>
        <taxon>Bacteria</taxon>
        <taxon>Pseudomonadati</taxon>
        <taxon>Bacteroidota</taxon>
        <taxon>Cytophagia</taxon>
        <taxon>Cytophagales</taxon>
        <taxon>Cytophagaceae</taxon>
        <taxon>Spirosoma</taxon>
    </lineage>
</organism>
<gene>
    <name evidence="2" type="ORF">SAMN06269250_0656</name>
</gene>
<keyword evidence="3" id="KW-1185">Reference proteome</keyword>
<dbReference type="OrthoDB" id="9806189at2"/>
<keyword evidence="2" id="KW-0560">Oxidoreductase</keyword>
<dbReference type="Proteomes" id="UP000219452">
    <property type="component" value="Unassembled WGS sequence"/>
</dbReference>
<reference evidence="3" key="1">
    <citation type="submission" date="2017-09" db="EMBL/GenBank/DDBJ databases">
        <authorList>
            <person name="Varghese N."/>
            <person name="Submissions S."/>
        </authorList>
    </citation>
    <scope>NUCLEOTIDE SEQUENCE [LARGE SCALE GENOMIC DNA]</scope>
    <source>
        <strain evidence="3">DSM 29961</strain>
    </source>
</reference>
<dbReference type="PANTHER" id="PTHR33336">
    <property type="entry name" value="QUINOL MONOOXYGENASE YGIN-RELATED"/>
    <property type="match status" value="1"/>
</dbReference>
<accession>A0A286F6U3</accession>
<dbReference type="PROSITE" id="PS51725">
    <property type="entry name" value="ABM"/>
    <property type="match status" value="1"/>
</dbReference>
<dbReference type="Pfam" id="PF03992">
    <property type="entry name" value="ABM"/>
    <property type="match status" value="1"/>
</dbReference>
<dbReference type="SUPFAM" id="SSF54909">
    <property type="entry name" value="Dimeric alpha+beta barrel"/>
    <property type="match status" value="1"/>
</dbReference>
<dbReference type="GO" id="GO:0004497">
    <property type="term" value="F:monooxygenase activity"/>
    <property type="evidence" value="ECO:0007669"/>
    <property type="project" value="UniProtKB-KW"/>
</dbReference>
<dbReference type="RefSeq" id="WP_097124352.1">
    <property type="nucleotide sequence ID" value="NZ_OCNH01000001.1"/>
</dbReference>
<dbReference type="EMBL" id="OCNH01000001">
    <property type="protein sequence ID" value="SOD78816.1"/>
    <property type="molecule type" value="Genomic_DNA"/>
</dbReference>
<dbReference type="AlphaFoldDB" id="A0A286F6U3"/>
<dbReference type="InterPro" id="IPR011008">
    <property type="entry name" value="Dimeric_a/b-barrel"/>
</dbReference>